<evidence type="ECO:0000313" key="9">
    <source>
        <dbReference type="EMBL" id="NWV12015.1"/>
    </source>
</evidence>
<feature type="signal peptide" evidence="7">
    <location>
        <begin position="1"/>
        <end position="21"/>
    </location>
</feature>
<dbReference type="GO" id="GO:0048020">
    <property type="term" value="F:CCR chemokine receptor binding"/>
    <property type="evidence" value="ECO:0007669"/>
    <property type="project" value="TreeGrafter"/>
</dbReference>
<organism evidence="9 10">
    <name type="scientific">Ptilonorhynchus violaceus</name>
    <name type="common">Satin bowerbird</name>
    <name type="synonym">Pyrrhocorax violaceus</name>
    <dbReference type="NCBI Taxonomy" id="28724"/>
    <lineage>
        <taxon>Eukaryota</taxon>
        <taxon>Metazoa</taxon>
        <taxon>Chordata</taxon>
        <taxon>Craniata</taxon>
        <taxon>Vertebrata</taxon>
        <taxon>Euteleostomi</taxon>
        <taxon>Archelosauria</taxon>
        <taxon>Archosauria</taxon>
        <taxon>Dinosauria</taxon>
        <taxon>Saurischia</taxon>
        <taxon>Theropoda</taxon>
        <taxon>Coelurosauria</taxon>
        <taxon>Aves</taxon>
        <taxon>Neognathae</taxon>
        <taxon>Neoaves</taxon>
        <taxon>Telluraves</taxon>
        <taxon>Australaves</taxon>
        <taxon>Passeriformes</taxon>
        <taxon>Ptilonorhynchidae</taxon>
        <taxon>Ptilonorhynchus</taxon>
    </lineage>
</organism>
<evidence type="ECO:0000259" key="8">
    <source>
        <dbReference type="SMART" id="SM00199"/>
    </source>
</evidence>
<dbReference type="AlphaFoldDB" id="A0A7K6CDA0"/>
<dbReference type="PANTHER" id="PTHR12015">
    <property type="entry name" value="SMALL INDUCIBLE CYTOKINE A"/>
    <property type="match status" value="1"/>
</dbReference>
<reference evidence="9 10" key="1">
    <citation type="submission" date="2019-09" db="EMBL/GenBank/DDBJ databases">
        <title>Bird 10,000 Genomes (B10K) Project - Family phase.</title>
        <authorList>
            <person name="Zhang G."/>
        </authorList>
    </citation>
    <scope>NUCLEOTIDE SEQUENCE [LARGE SCALE GENOMIC DNA]</scope>
    <source>
        <strain evidence="9">B10K-DU-012-10</strain>
        <tissue evidence="9">Blood</tissue>
    </source>
</reference>
<dbReference type="Pfam" id="PF00048">
    <property type="entry name" value="IL8"/>
    <property type="match status" value="1"/>
</dbReference>
<dbReference type="SMART" id="SM00199">
    <property type="entry name" value="SCY"/>
    <property type="match status" value="1"/>
</dbReference>
<keyword evidence="3" id="KW-0202">Cytokine</keyword>
<evidence type="ECO:0000256" key="1">
    <source>
        <dbReference type="ARBA" id="ARBA00004613"/>
    </source>
</evidence>
<proteinExistence type="predicted"/>
<dbReference type="GO" id="GO:0005615">
    <property type="term" value="C:extracellular space"/>
    <property type="evidence" value="ECO:0007669"/>
    <property type="project" value="UniProtKB-KW"/>
</dbReference>
<dbReference type="InterPro" id="IPR036048">
    <property type="entry name" value="Interleukin_8-like_sf"/>
</dbReference>
<dbReference type="PANTHER" id="PTHR12015:SF209">
    <property type="entry name" value="C-C MOTIF CHEMOKINE 8"/>
    <property type="match status" value="1"/>
</dbReference>
<gene>
    <name evidence="9" type="primary">Ccl13</name>
    <name evidence="9" type="ORF">PTIVIO_R15235</name>
</gene>
<dbReference type="Proteomes" id="UP000584880">
    <property type="component" value="Unassembled WGS sequence"/>
</dbReference>
<dbReference type="InterPro" id="IPR039809">
    <property type="entry name" value="Chemokine_b/g/d"/>
</dbReference>
<evidence type="ECO:0000256" key="3">
    <source>
        <dbReference type="ARBA" id="ARBA00022514"/>
    </source>
</evidence>
<evidence type="ECO:0000256" key="7">
    <source>
        <dbReference type="SAM" id="SignalP"/>
    </source>
</evidence>
<dbReference type="EMBL" id="VZRJ01010173">
    <property type="protein sequence ID" value="NWV12015.1"/>
    <property type="molecule type" value="Genomic_DNA"/>
</dbReference>
<evidence type="ECO:0000256" key="6">
    <source>
        <dbReference type="ARBA" id="ARBA00023198"/>
    </source>
</evidence>
<comment type="subcellular location">
    <subcellularLocation>
        <location evidence="1">Secreted</location>
    </subcellularLocation>
</comment>
<dbReference type="GO" id="GO:0061844">
    <property type="term" value="P:antimicrobial humoral immune response mediated by antimicrobial peptide"/>
    <property type="evidence" value="ECO:0007669"/>
    <property type="project" value="TreeGrafter"/>
</dbReference>
<accession>A0A7K6CDA0</accession>
<dbReference type="InterPro" id="IPR001811">
    <property type="entry name" value="Chemokine_IL8-like_dom"/>
</dbReference>
<keyword evidence="4" id="KW-0964">Secreted</keyword>
<name>A0A7K6CDA0_PTIVI</name>
<feature type="non-terminal residue" evidence="9">
    <location>
        <position position="95"/>
    </location>
</feature>
<feature type="domain" description="Chemokine interleukin-8-like" evidence="8">
    <location>
        <begin position="28"/>
        <end position="87"/>
    </location>
</feature>
<protein>
    <submittedName>
        <fullName evidence="9">CCL13 protein</fullName>
    </submittedName>
</protein>
<dbReference type="GO" id="GO:0030335">
    <property type="term" value="P:positive regulation of cell migration"/>
    <property type="evidence" value="ECO:0007669"/>
    <property type="project" value="TreeGrafter"/>
</dbReference>
<comment type="caution">
    <text evidence="9">The sequence shown here is derived from an EMBL/GenBank/DDBJ whole genome shotgun (WGS) entry which is preliminary data.</text>
</comment>
<feature type="chain" id="PRO_5029849449" evidence="7">
    <location>
        <begin position="22"/>
        <end position="95"/>
    </location>
</feature>
<evidence type="ECO:0000256" key="2">
    <source>
        <dbReference type="ARBA" id="ARBA00022500"/>
    </source>
</evidence>
<keyword evidence="2" id="KW-0145">Chemotaxis</keyword>
<evidence type="ECO:0000256" key="4">
    <source>
        <dbReference type="ARBA" id="ARBA00022525"/>
    </source>
</evidence>
<dbReference type="Gene3D" id="2.40.50.40">
    <property type="match status" value="1"/>
</dbReference>
<dbReference type="GO" id="GO:0006954">
    <property type="term" value="P:inflammatory response"/>
    <property type="evidence" value="ECO:0007669"/>
    <property type="project" value="UniProtKB-KW"/>
</dbReference>
<evidence type="ECO:0000313" key="10">
    <source>
        <dbReference type="Proteomes" id="UP000584880"/>
    </source>
</evidence>
<dbReference type="GO" id="GO:0048245">
    <property type="term" value="P:eosinophil chemotaxis"/>
    <property type="evidence" value="ECO:0007669"/>
    <property type="project" value="TreeGrafter"/>
</dbReference>
<keyword evidence="6" id="KW-0395">Inflammatory response</keyword>
<feature type="non-terminal residue" evidence="9">
    <location>
        <position position="1"/>
    </location>
</feature>
<evidence type="ECO:0000256" key="5">
    <source>
        <dbReference type="ARBA" id="ARBA00022729"/>
    </source>
</evidence>
<sequence>MKISLALLVLLLAAAWTGSQGMSFRSSRVTCCSKEDISRRKIPEFKIKDYQYTASPCPHKAVLVKLPKATVCVDPEVKWFRNYQRKKKQQNSTST</sequence>
<dbReference type="GO" id="GO:0070098">
    <property type="term" value="P:chemokine-mediated signaling pathway"/>
    <property type="evidence" value="ECO:0007669"/>
    <property type="project" value="TreeGrafter"/>
</dbReference>
<dbReference type="GO" id="GO:0008009">
    <property type="term" value="F:chemokine activity"/>
    <property type="evidence" value="ECO:0007669"/>
    <property type="project" value="InterPro"/>
</dbReference>
<keyword evidence="10" id="KW-1185">Reference proteome</keyword>
<dbReference type="SUPFAM" id="SSF54117">
    <property type="entry name" value="Interleukin 8-like chemokines"/>
    <property type="match status" value="1"/>
</dbReference>
<keyword evidence="5 7" id="KW-0732">Signal</keyword>